<keyword evidence="6" id="KW-0460">Magnesium</keyword>
<feature type="domain" description="MoaB/Mog" evidence="7">
    <location>
        <begin position="187"/>
        <end position="324"/>
    </location>
</feature>
<comment type="catalytic activity">
    <reaction evidence="5">
        <text>adenylyl-molybdopterin + molybdate = Mo-molybdopterin + AMP + H(+)</text>
        <dbReference type="Rhea" id="RHEA:35047"/>
        <dbReference type="ChEBI" id="CHEBI:15378"/>
        <dbReference type="ChEBI" id="CHEBI:36264"/>
        <dbReference type="ChEBI" id="CHEBI:62727"/>
        <dbReference type="ChEBI" id="CHEBI:71302"/>
        <dbReference type="ChEBI" id="CHEBI:456215"/>
        <dbReference type="EC" id="2.10.1.1"/>
    </reaction>
</comment>
<evidence type="ECO:0000313" key="9">
    <source>
        <dbReference type="Proteomes" id="UP000428328"/>
    </source>
</evidence>
<keyword evidence="9" id="KW-1185">Reference proteome</keyword>
<dbReference type="InterPro" id="IPR038987">
    <property type="entry name" value="MoeA-like"/>
</dbReference>
<dbReference type="EMBL" id="CP046400">
    <property type="protein sequence ID" value="QGY39783.1"/>
    <property type="molecule type" value="Genomic_DNA"/>
</dbReference>
<sequence length="408" mass="43145">MSDSTVSRSRALRRLSKYARPLEAVSVFPGDAVGLAASHNVTAHSDVPEQACSVRDGYALHTADIEKSGPMHPVRLAVTQTVRAESLSPAEVLPGTAARVLTGGLVPPGADCVLAEEDVEEITDGEGTAILVRTPVRPGWFVRPAGGEIARESVILRAGNVVTPQAAAVMLRTRVPSLHVRPRPRALSLALGSELYDPTDPTATGRVPADNLLLTRSLLEQAGAVVTGTGIVPDEEERLVEALSSADLPDMVLTTGGTGRSERDLARSCARKAGFETIFDRLDIRPGRHMFVARRDRTLLFCLPGPPPAVFACFHVAVLPAVRMLRGLGELPPVMARLDQGLSARPGGEWVFPCALERRGAALAGTPLTGKEHPPMLALGRARAVAVLKGGDSILPGGDVEILTTLFE</sequence>
<accession>A0A6I6JGZ6</accession>
<comment type="function">
    <text evidence="1 6">Catalyzes the insertion of molybdate into adenylated molybdopterin with the concomitant release of AMP.</text>
</comment>
<evidence type="ECO:0000256" key="6">
    <source>
        <dbReference type="RuleBase" id="RU365090"/>
    </source>
</evidence>
<dbReference type="GO" id="GO:0005829">
    <property type="term" value="C:cytosol"/>
    <property type="evidence" value="ECO:0007669"/>
    <property type="project" value="TreeGrafter"/>
</dbReference>
<dbReference type="Gene3D" id="3.40.980.10">
    <property type="entry name" value="MoaB/Mog-like domain"/>
    <property type="match status" value="1"/>
</dbReference>
<dbReference type="RefSeq" id="WP_158947008.1">
    <property type="nucleotide sequence ID" value="NZ_CP046400.1"/>
</dbReference>
<evidence type="ECO:0000256" key="5">
    <source>
        <dbReference type="ARBA" id="ARBA00047317"/>
    </source>
</evidence>
<dbReference type="PANTHER" id="PTHR10192">
    <property type="entry name" value="MOLYBDOPTERIN BIOSYNTHESIS PROTEIN"/>
    <property type="match status" value="1"/>
</dbReference>
<dbReference type="InterPro" id="IPR008284">
    <property type="entry name" value="MoCF_biosynth_CS"/>
</dbReference>
<dbReference type="KEGG" id="psel:GM415_06490"/>
<evidence type="ECO:0000313" key="8">
    <source>
        <dbReference type="EMBL" id="QGY39783.1"/>
    </source>
</evidence>
<comment type="similarity">
    <text evidence="3 6">Belongs to the MoeA family.</text>
</comment>
<dbReference type="GO" id="GO:0006777">
    <property type="term" value="P:Mo-molybdopterin cofactor biosynthetic process"/>
    <property type="evidence" value="ECO:0007669"/>
    <property type="project" value="UniProtKB-UniRule"/>
</dbReference>
<dbReference type="Pfam" id="PF00994">
    <property type="entry name" value="MoCF_biosynth"/>
    <property type="match status" value="1"/>
</dbReference>
<dbReference type="PROSITE" id="PS01078">
    <property type="entry name" value="MOCF_BIOSYNTHESIS_1"/>
    <property type="match status" value="1"/>
</dbReference>
<keyword evidence="6" id="KW-0500">Molybdenum</keyword>
<dbReference type="SMART" id="SM00852">
    <property type="entry name" value="MoCF_biosynth"/>
    <property type="match status" value="1"/>
</dbReference>
<dbReference type="CDD" id="cd00887">
    <property type="entry name" value="MoeA"/>
    <property type="match status" value="1"/>
</dbReference>
<dbReference type="Gene3D" id="2.40.340.10">
    <property type="entry name" value="MoeA, C-terminal, domain IV"/>
    <property type="match status" value="1"/>
</dbReference>
<dbReference type="SUPFAM" id="SSF63882">
    <property type="entry name" value="MoeA N-terminal region -like"/>
    <property type="match status" value="1"/>
</dbReference>
<dbReference type="InterPro" id="IPR005110">
    <property type="entry name" value="MoeA_linker/N"/>
</dbReference>
<dbReference type="SUPFAM" id="SSF53218">
    <property type="entry name" value="Molybdenum cofactor biosynthesis proteins"/>
    <property type="match status" value="1"/>
</dbReference>
<keyword evidence="6 8" id="KW-0808">Transferase</keyword>
<evidence type="ECO:0000256" key="4">
    <source>
        <dbReference type="ARBA" id="ARBA00023150"/>
    </source>
</evidence>
<evidence type="ECO:0000256" key="2">
    <source>
        <dbReference type="ARBA" id="ARBA00005046"/>
    </source>
</evidence>
<organism evidence="8 9">
    <name type="scientific">Pseudodesulfovibrio cashew</name>
    <dbReference type="NCBI Taxonomy" id="2678688"/>
    <lineage>
        <taxon>Bacteria</taxon>
        <taxon>Pseudomonadati</taxon>
        <taxon>Thermodesulfobacteriota</taxon>
        <taxon>Desulfovibrionia</taxon>
        <taxon>Desulfovibrionales</taxon>
        <taxon>Desulfovibrionaceae</taxon>
    </lineage>
</organism>
<evidence type="ECO:0000259" key="7">
    <source>
        <dbReference type="SMART" id="SM00852"/>
    </source>
</evidence>
<gene>
    <name evidence="8" type="ORF">GM415_06490</name>
</gene>
<dbReference type="Gene3D" id="3.90.105.10">
    <property type="entry name" value="Molybdopterin biosynthesis moea protein, domain 2"/>
    <property type="match status" value="1"/>
</dbReference>
<dbReference type="PANTHER" id="PTHR10192:SF5">
    <property type="entry name" value="GEPHYRIN"/>
    <property type="match status" value="1"/>
</dbReference>
<dbReference type="AlphaFoldDB" id="A0A6I6JGZ6"/>
<dbReference type="Gene3D" id="2.170.190.11">
    <property type="entry name" value="Molybdopterin biosynthesis moea protein, domain 3"/>
    <property type="match status" value="1"/>
</dbReference>
<proteinExistence type="inferred from homology"/>
<comment type="pathway">
    <text evidence="2 6">Cofactor biosynthesis; molybdopterin biosynthesis.</text>
</comment>
<dbReference type="GO" id="GO:0061599">
    <property type="term" value="F:molybdopterin molybdotransferase activity"/>
    <property type="evidence" value="ECO:0007669"/>
    <property type="project" value="UniProtKB-UniRule"/>
</dbReference>
<keyword evidence="6" id="KW-0479">Metal-binding</keyword>
<dbReference type="EC" id="2.10.1.1" evidence="6"/>
<evidence type="ECO:0000256" key="1">
    <source>
        <dbReference type="ARBA" id="ARBA00002901"/>
    </source>
</evidence>
<name>A0A6I6JGZ6_9BACT</name>
<comment type="cofactor">
    <cofactor evidence="6">
        <name>Mg(2+)</name>
        <dbReference type="ChEBI" id="CHEBI:18420"/>
    </cofactor>
</comment>
<dbReference type="InterPro" id="IPR036688">
    <property type="entry name" value="MoeA_C_domain_IV_sf"/>
</dbReference>
<protein>
    <recommendedName>
        <fullName evidence="6">Molybdopterin molybdenumtransferase</fullName>
        <ecNumber evidence="6">2.10.1.1</ecNumber>
    </recommendedName>
</protein>
<dbReference type="GO" id="GO:0046872">
    <property type="term" value="F:metal ion binding"/>
    <property type="evidence" value="ECO:0007669"/>
    <property type="project" value="UniProtKB-UniRule"/>
</dbReference>
<dbReference type="Pfam" id="PF03453">
    <property type="entry name" value="MoeA_N"/>
    <property type="match status" value="1"/>
</dbReference>
<keyword evidence="4 6" id="KW-0501">Molybdenum cofactor biosynthesis</keyword>
<dbReference type="Proteomes" id="UP000428328">
    <property type="component" value="Chromosome"/>
</dbReference>
<evidence type="ECO:0000256" key="3">
    <source>
        <dbReference type="ARBA" id="ARBA00010763"/>
    </source>
</evidence>
<reference evidence="8 9" key="1">
    <citation type="submission" date="2019-11" db="EMBL/GenBank/DDBJ databases">
        <authorList>
            <person name="Zheng R.K."/>
            <person name="Sun C.M."/>
        </authorList>
    </citation>
    <scope>NUCLEOTIDE SEQUENCE [LARGE SCALE GENOMIC DNA]</scope>
    <source>
        <strain evidence="8 9">SRB007</strain>
    </source>
</reference>
<dbReference type="InterPro" id="IPR001453">
    <property type="entry name" value="MoaB/Mog_dom"/>
</dbReference>
<dbReference type="UniPathway" id="UPA00344"/>
<dbReference type="InterPro" id="IPR036135">
    <property type="entry name" value="MoeA_linker/N_sf"/>
</dbReference>
<dbReference type="InterPro" id="IPR036425">
    <property type="entry name" value="MoaB/Mog-like_dom_sf"/>
</dbReference>